<name>A0A6M9PYA7_9BURK</name>
<dbReference type="GO" id="GO:0003677">
    <property type="term" value="F:DNA binding"/>
    <property type="evidence" value="ECO:0007669"/>
    <property type="project" value="UniProtKB-KW"/>
</dbReference>
<dbReference type="InterPro" id="IPR000847">
    <property type="entry name" value="LysR_HTH_N"/>
</dbReference>
<dbReference type="Pfam" id="PF03466">
    <property type="entry name" value="LysR_substrate"/>
    <property type="match status" value="1"/>
</dbReference>
<dbReference type="GO" id="GO:0003700">
    <property type="term" value="F:DNA-binding transcription factor activity"/>
    <property type="evidence" value="ECO:0007669"/>
    <property type="project" value="InterPro"/>
</dbReference>
<dbReference type="GO" id="GO:0032993">
    <property type="term" value="C:protein-DNA complex"/>
    <property type="evidence" value="ECO:0007669"/>
    <property type="project" value="TreeGrafter"/>
</dbReference>
<feature type="domain" description="HTH lysR-type" evidence="5">
    <location>
        <begin position="5"/>
        <end position="62"/>
    </location>
</feature>
<dbReference type="RefSeq" id="WP_173943007.1">
    <property type="nucleotide sequence ID" value="NZ_CBCSCD010000001.1"/>
</dbReference>
<dbReference type="KEGG" id="pani:DCO16_07135"/>
<keyword evidence="3" id="KW-0238">DNA-binding</keyword>
<organism evidence="6 7">
    <name type="scientific">Polynucleobacter antarcticus</name>
    <dbReference type="NCBI Taxonomy" id="1743162"/>
    <lineage>
        <taxon>Bacteria</taxon>
        <taxon>Pseudomonadati</taxon>
        <taxon>Pseudomonadota</taxon>
        <taxon>Betaproteobacteria</taxon>
        <taxon>Burkholderiales</taxon>
        <taxon>Burkholderiaceae</taxon>
        <taxon>Polynucleobacter</taxon>
    </lineage>
</organism>
<gene>
    <name evidence="6" type="ORF">DCO16_07135</name>
</gene>
<evidence type="ECO:0000256" key="2">
    <source>
        <dbReference type="ARBA" id="ARBA00023015"/>
    </source>
</evidence>
<evidence type="ECO:0000256" key="4">
    <source>
        <dbReference type="ARBA" id="ARBA00023163"/>
    </source>
</evidence>
<evidence type="ECO:0000256" key="3">
    <source>
        <dbReference type="ARBA" id="ARBA00023125"/>
    </source>
</evidence>
<dbReference type="FunFam" id="1.10.10.10:FF:000001">
    <property type="entry name" value="LysR family transcriptional regulator"/>
    <property type="match status" value="1"/>
</dbReference>
<dbReference type="InterPro" id="IPR036388">
    <property type="entry name" value="WH-like_DNA-bd_sf"/>
</dbReference>
<reference evidence="6 7" key="1">
    <citation type="submission" date="2018-04" db="EMBL/GenBank/DDBJ databases">
        <title>Polynucleobacter sp. LimPoW16 genome.</title>
        <authorList>
            <person name="Hahn M.W."/>
        </authorList>
    </citation>
    <scope>NUCLEOTIDE SEQUENCE [LARGE SCALE GENOMIC DNA]</scope>
    <source>
        <strain evidence="6 7">LimPoW16</strain>
    </source>
</reference>
<dbReference type="EMBL" id="CP028941">
    <property type="protein sequence ID" value="QKM62846.1"/>
    <property type="molecule type" value="Genomic_DNA"/>
</dbReference>
<dbReference type="PANTHER" id="PTHR30346">
    <property type="entry name" value="TRANSCRIPTIONAL DUAL REGULATOR HCAR-RELATED"/>
    <property type="match status" value="1"/>
</dbReference>
<proteinExistence type="inferred from homology"/>
<dbReference type="Pfam" id="PF00126">
    <property type="entry name" value="HTH_1"/>
    <property type="match status" value="1"/>
</dbReference>
<dbReference type="InterPro" id="IPR005119">
    <property type="entry name" value="LysR_subst-bd"/>
</dbReference>
<keyword evidence="4" id="KW-0804">Transcription</keyword>
<dbReference type="AlphaFoldDB" id="A0A6M9PYA7"/>
<dbReference type="Proteomes" id="UP000500806">
    <property type="component" value="Chromosome"/>
</dbReference>
<dbReference type="PROSITE" id="PS50931">
    <property type="entry name" value="HTH_LYSR"/>
    <property type="match status" value="1"/>
</dbReference>
<dbReference type="Gene3D" id="3.40.190.10">
    <property type="entry name" value="Periplasmic binding protein-like II"/>
    <property type="match status" value="2"/>
</dbReference>
<dbReference type="InterPro" id="IPR036390">
    <property type="entry name" value="WH_DNA-bd_sf"/>
</dbReference>
<evidence type="ECO:0000259" key="5">
    <source>
        <dbReference type="PROSITE" id="PS50931"/>
    </source>
</evidence>
<evidence type="ECO:0000313" key="7">
    <source>
        <dbReference type="Proteomes" id="UP000500806"/>
    </source>
</evidence>
<evidence type="ECO:0000313" key="6">
    <source>
        <dbReference type="EMBL" id="QKM62846.1"/>
    </source>
</evidence>
<dbReference type="SUPFAM" id="SSF53850">
    <property type="entry name" value="Periplasmic binding protein-like II"/>
    <property type="match status" value="1"/>
</dbReference>
<accession>A0A6M9PYA7</accession>
<comment type="similarity">
    <text evidence="1">Belongs to the LysR transcriptional regulatory family.</text>
</comment>
<dbReference type="PANTHER" id="PTHR30346:SF10">
    <property type="entry name" value="TRANSCRIPTIONAL REGULATOR OF OXIDATIVE STRESS OXYR"/>
    <property type="match status" value="1"/>
</dbReference>
<dbReference type="Gene3D" id="1.10.10.10">
    <property type="entry name" value="Winged helix-like DNA-binding domain superfamily/Winged helix DNA-binding domain"/>
    <property type="match status" value="1"/>
</dbReference>
<dbReference type="SUPFAM" id="SSF46785">
    <property type="entry name" value="Winged helix' DNA-binding domain"/>
    <property type="match status" value="1"/>
</dbReference>
<evidence type="ECO:0000256" key="1">
    <source>
        <dbReference type="ARBA" id="ARBA00009437"/>
    </source>
</evidence>
<protein>
    <submittedName>
        <fullName evidence="6">LysR family transcriptional regulator</fullName>
    </submittedName>
</protein>
<keyword evidence="2" id="KW-0805">Transcription regulation</keyword>
<keyword evidence="7" id="KW-1185">Reference proteome</keyword>
<sequence length="312" mass="34187">MMNLPSLRQLRYFVAIAQELNFTRAAEACFVGQSTLSAGLKELEELLATRLVERDRQNVALTPIGLEVLTRAKIILAASEDLVEFAIAVGKPMTGTIRLGVIPTIAPFLLPKVMPQLRASFPDLKIALREDLTANLLARLAEHQLDFALIALPYETSGLMVKELFNDEFWLVAKENDSALKGKQVHLPANMAERLLLLEEGHCLREHTLQACKRSDIRHADSMEATSLLTLLQMVESGMGIALLPEMAVKGGLLNGSSLVARPLSPPAPKRIIALAARSSTAHIDEFEALSAAIEEHFKGGLRVTRGMRKSI</sequence>
<dbReference type="CDD" id="cd08411">
    <property type="entry name" value="PBP2_OxyR"/>
    <property type="match status" value="1"/>
</dbReference>